<evidence type="ECO:0000256" key="1">
    <source>
        <dbReference type="SAM" id="Phobius"/>
    </source>
</evidence>
<dbReference type="KEGG" id="vg:26629502"/>
<dbReference type="EMBL" id="KT281791">
    <property type="protein sequence ID" value="ALA48548.1"/>
    <property type="molecule type" value="Genomic_DNA"/>
</dbReference>
<reference evidence="2 3" key="1">
    <citation type="submission" date="2015-07" db="EMBL/GenBank/DDBJ databases">
        <authorList>
            <person name="Ntshalintshall L."/>
            <person name="Reedoy K."/>
            <person name="Ramruthan J."/>
            <person name="Borthwick M."/>
            <person name="Moodley O.R."/>
            <person name="Larsen M.H."/>
            <person name="Russell D.H."/>
            <person name="Bowman C.A."/>
            <person name="Pope W.A."/>
            <person name="Mavrich T.H."/>
            <person name="Guerrero C.N."/>
            <person name="Jacobs-Sera D.A."/>
            <person name="Hendrix R.W."/>
            <person name="Hatfull G.F."/>
        </authorList>
    </citation>
    <scope>NUCLEOTIDE SEQUENCE [LARGE SCALE GENOMIC DNA]</scope>
</reference>
<keyword evidence="1" id="KW-1133">Transmembrane helix</keyword>
<evidence type="ECO:0000313" key="2">
    <source>
        <dbReference type="EMBL" id="ALA48548.1"/>
    </source>
</evidence>
<organism evidence="2 3">
    <name type="scientific">Mycobacterium phage Lolly9</name>
    <dbReference type="NCBI Taxonomy" id="1698711"/>
    <lineage>
        <taxon>Viruses</taxon>
        <taxon>Duplodnaviria</taxon>
        <taxon>Heunggongvirae</taxon>
        <taxon>Uroviricota</taxon>
        <taxon>Caudoviricetes</taxon>
        <taxon>Vilmaviridae</taxon>
        <taxon>Lclasvirinae</taxon>
        <taxon>Lumosvirus</taxon>
        <taxon>Lumosvirus lolly9</taxon>
    </lineage>
</organism>
<dbReference type="RefSeq" id="YP_009202517.1">
    <property type="nucleotide sequence ID" value="NC_028843.1"/>
</dbReference>
<gene>
    <name evidence="2" type="primary">141</name>
    <name evidence="2" type="ORF">LOLLY9_141</name>
</gene>
<keyword evidence="1" id="KW-0812">Transmembrane</keyword>
<keyword evidence="1" id="KW-0472">Membrane</keyword>
<feature type="transmembrane region" description="Helical" evidence="1">
    <location>
        <begin position="12"/>
        <end position="34"/>
    </location>
</feature>
<evidence type="ECO:0000313" key="3">
    <source>
        <dbReference type="Proteomes" id="UP000201083"/>
    </source>
</evidence>
<sequence>MRVLSVSLSAYPHMWVIGSWAHMGAIRIFAIATFPRAVRVPIARRAVCACVLR</sequence>
<name>A0A0K2FP30_9CAUD</name>
<proteinExistence type="predicted"/>
<dbReference type="Proteomes" id="UP000201083">
    <property type="component" value="Segment"/>
</dbReference>
<dbReference type="GeneID" id="26629502"/>
<accession>A0A0K2FP30</accession>
<keyword evidence="3" id="KW-1185">Reference proteome</keyword>
<protein>
    <submittedName>
        <fullName evidence="2">Uncharacterized protein</fullName>
    </submittedName>
</protein>